<feature type="domain" description="Formamidopyrimidine-DNA glycosylase catalytic" evidence="17">
    <location>
        <begin position="2"/>
        <end position="113"/>
    </location>
</feature>
<dbReference type="PROSITE" id="PS01242">
    <property type="entry name" value="ZF_FPG_1"/>
    <property type="match status" value="1"/>
</dbReference>
<keyword evidence="5" id="KW-0479">Metal-binding</keyword>
<keyword evidence="12" id="KW-0456">Lyase</keyword>
<protein>
    <recommendedName>
        <fullName evidence="19">Formamidopyrimidine-DNA glycosylase catalytic domain-containing protein</fullName>
    </recommendedName>
</protein>
<keyword evidence="9" id="KW-0862">Zinc</keyword>
<dbReference type="NCBIfam" id="TIGR00577">
    <property type="entry name" value="fpg"/>
    <property type="match status" value="1"/>
</dbReference>
<keyword evidence="11" id="KW-0234">DNA repair</keyword>
<dbReference type="SUPFAM" id="SSF57716">
    <property type="entry name" value="Glucocorticoid receptor-like (DNA-binding domain)"/>
    <property type="match status" value="1"/>
</dbReference>
<evidence type="ECO:0000256" key="5">
    <source>
        <dbReference type="ARBA" id="ARBA00022723"/>
    </source>
</evidence>
<comment type="similarity">
    <text evidence="3">Belongs to the FPG family.</text>
</comment>
<dbReference type="EMBL" id="UINC01005974">
    <property type="protein sequence ID" value="SVA24707.1"/>
    <property type="molecule type" value="Genomic_DNA"/>
</dbReference>
<sequence length="275" mass="31433">MPELPEVQTVVNHIRDDLVGKNIVGIIPLWVKSLHNFKPNDLSIKNKKNRILDVRRRAKFIIIDLGDFIIAVHLRMTGKLYIQEGSSIPKYTRAIIKLENSKDLIFDDIRKFGRIYLYKNLTEIDSKHGPEPLGKEFTDEWLYDNLKKKNRNLKALLLDQSFIAGLGNIYVDEILWESGIHPNSISSAISKTKVSLLHNSIQNILKKAIDNHGTTFMSFTFLNGRSGNYSNELQIFGKQGEPCKTCGDLIKKIKVAGRGTHICSTCQKKYRPRKK</sequence>
<evidence type="ECO:0000256" key="10">
    <source>
        <dbReference type="ARBA" id="ARBA00023125"/>
    </source>
</evidence>
<evidence type="ECO:0000256" key="9">
    <source>
        <dbReference type="ARBA" id="ARBA00022833"/>
    </source>
</evidence>
<dbReference type="SUPFAM" id="SSF81624">
    <property type="entry name" value="N-terminal domain of MutM-like DNA repair proteins"/>
    <property type="match status" value="1"/>
</dbReference>
<dbReference type="NCBIfam" id="NF002211">
    <property type="entry name" value="PRK01103.1"/>
    <property type="match status" value="1"/>
</dbReference>
<dbReference type="GO" id="GO:0006284">
    <property type="term" value="P:base-excision repair"/>
    <property type="evidence" value="ECO:0007669"/>
    <property type="project" value="InterPro"/>
</dbReference>
<dbReference type="InterPro" id="IPR015886">
    <property type="entry name" value="H2TH_FPG"/>
</dbReference>
<evidence type="ECO:0000256" key="14">
    <source>
        <dbReference type="ARBA" id="ARBA00023295"/>
    </source>
</evidence>
<dbReference type="Pfam" id="PF01149">
    <property type="entry name" value="Fapy_DNA_glyco"/>
    <property type="match status" value="1"/>
</dbReference>
<evidence type="ECO:0000256" key="8">
    <source>
        <dbReference type="ARBA" id="ARBA00022801"/>
    </source>
</evidence>
<keyword evidence="14" id="KW-0326">Glycosidase</keyword>
<evidence type="ECO:0000256" key="12">
    <source>
        <dbReference type="ARBA" id="ARBA00023239"/>
    </source>
</evidence>
<dbReference type="GO" id="GO:0008270">
    <property type="term" value="F:zinc ion binding"/>
    <property type="evidence" value="ECO:0007669"/>
    <property type="project" value="UniProtKB-KW"/>
</dbReference>
<dbReference type="InterPro" id="IPR035937">
    <property type="entry name" value="FPG_N"/>
</dbReference>
<evidence type="ECO:0000256" key="7">
    <source>
        <dbReference type="ARBA" id="ARBA00022771"/>
    </source>
</evidence>
<comment type="subunit">
    <text evidence="4">Monomer.</text>
</comment>
<gene>
    <name evidence="18" type="ORF">METZ01_LOCUS77561</name>
</gene>
<accession>A0A381UBH5</accession>
<dbReference type="GO" id="GO:0034039">
    <property type="term" value="F:8-oxo-7,8-dihydroguanine DNA N-glycosylase activity"/>
    <property type="evidence" value="ECO:0007669"/>
    <property type="project" value="TreeGrafter"/>
</dbReference>
<evidence type="ECO:0000256" key="2">
    <source>
        <dbReference type="ARBA" id="ARBA00001947"/>
    </source>
</evidence>
<dbReference type="FunFam" id="1.10.8.50:FF:000003">
    <property type="entry name" value="Formamidopyrimidine-DNA glycosylase"/>
    <property type="match status" value="1"/>
</dbReference>
<evidence type="ECO:0000259" key="17">
    <source>
        <dbReference type="PROSITE" id="PS51068"/>
    </source>
</evidence>
<dbReference type="InterPro" id="IPR000214">
    <property type="entry name" value="Znf_DNA_glyclase/AP_lyase"/>
</dbReference>
<dbReference type="InterPro" id="IPR012319">
    <property type="entry name" value="FPG_cat"/>
</dbReference>
<proteinExistence type="inferred from homology"/>
<dbReference type="CDD" id="cd08966">
    <property type="entry name" value="EcFpg-like_N"/>
    <property type="match status" value="1"/>
</dbReference>
<keyword evidence="6" id="KW-0227">DNA damage</keyword>
<reference evidence="18" key="1">
    <citation type="submission" date="2018-05" db="EMBL/GenBank/DDBJ databases">
        <authorList>
            <person name="Lanie J.A."/>
            <person name="Ng W.-L."/>
            <person name="Kazmierczak K.M."/>
            <person name="Andrzejewski T.M."/>
            <person name="Davidsen T.M."/>
            <person name="Wayne K.J."/>
            <person name="Tettelin H."/>
            <person name="Glass J.I."/>
            <person name="Rusch D."/>
            <person name="Podicherti R."/>
            <person name="Tsui H.-C.T."/>
            <person name="Winkler M.E."/>
        </authorList>
    </citation>
    <scope>NUCLEOTIDE SEQUENCE</scope>
</reference>
<evidence type="ECO:0000313" key="18">
    <source>
        <dbReference type="EMBL" id="SVA24707.1"/>
    </source>
</evidence>
<evidence type="ECO:0000256" key="3">
    <source>
        <dbReference type="ARBA" id="ARBA00009409"/>
    </source>
</evidence>
<dbReference type="PANTHER" id="PTHR22993:SF9">
    <property type="entry name" value="FORMAMIDOPYRIMIDINE-DNA GLYCOSYLASE"/>
    <property type="match status" value="1"/>
</dbReference>
<evidence type="ECO:0000256" key="6">
    <source>
        <dbReference type="ARBA" id="ARBA00022763"/>
    </source>
</evidence>
<dbReference type="InterPro" id="IPR020629">
    <property type="entry name" value="FPG_Glyclase"/>
</dbReference>
<evidence type="ECO:0008006" key="19">
    <source>
        <dbReference type="Google" id="ProtNLM"/>
    </source>
</evidence>
<dbReference type="GO" id="GO:0003684">
    <property type="term" value="F:damaged DNA binding"/>
    <property type="evidence" value="ECO:0007669"/>
    <property type="project" value="InterPro"/>
</dbReference>
<dbReference type="PROSITE" id="PS51066">
    <property type="entry name" value="ZF_FPG_2"/>
    <property type="match status" value="1"/>
</dbReference>
<dbReference type="Pfam" id="PF06831">
    <property type="entry name" value="H2TH"/>
    <property type="match status" value="1"/>
</dbReference>
<comment type="catalytic activity">
    <reaction evidence="1">
        <text>Hydrolysis of DNA containing ring-opened 7-methylguanine residues, releasing 2,6-diamino-4-hydroxy-5-(N-methyl)formamidopyrimidine.</text>
        <dbReference type="EC" id="3.2.2.23"/>
    </reaction>
</comment>
<comment type="catalytic activity">
    <reaction evidence="15">
        <text>2'-deoxyribonucleotide-(2'-deoxyribose 5'-phosphate)-2'-deoxyribonucleotide-DNA = a 3'-end 2'-deoxyribonucleotide-(2,3-dehydro-2,3-deoxyribose 5'-phosphate)-DNA + a 5'-end 5'-phospho-2'-deoxyribonucleoside-DNA + H(+)</text>
        <dbReference type="Rhea" id="RHEA:66592"/>
        <dbReference type="Rhea" id="RHEA-COMP:13180"/>
        <dbReference type="Rhea" id="RHEA-COMP:16897"/>
        <dbReference type="Rhea" id="RHEA-COMP:17067"/>
        <dbReference type="ChEBI" id="CHEBI:15378"/>
        <dbReference type="ChEBI" id="CHEBI:136412"/>
        <dbReference type="ChEBI" id="CHEBI:157695"/>
        <dbReference type="ChEBI" id="CHEBI:167181"/>
        <dbReference type="EC" id="4.2.99.18"/>
    </reaction>
</comment>
<keyword evidence="13" id="KW-0511">Multifunctional enzyme</keyword>
<name>A0A381UBH5_9ZZZZ</name>
<feature type="domain" description="FPG-type" evidence="16">
    <location>
        <begin position="234"/>
        <end position="268"/>
    </location>
</feature>
<evidence type="ECO:0000256" key="4">
    <source>
        <dbReference type="ARBA" id="ARBA00011245"/>
    </source>
</evidence>
<dbReference type="InterPro" id="IPR015887">
    <property type="entry name" value="DNA_glyclase_Znf_dom_DNA_BS"/>
</dbReference>
<dbReference type="GO" id="GO:0140078">
    <property type="term" value="F:class I DNA-(apurinic or apyrimidinic site) endonuclease activity"/>
    <property type="evidence" value="ECO:0007669"/>
    <property type="project" value="UniProtKB-EC"/>
</dbReference>
<dbReference type="Gene3D" id="3.20.190.10">
    <property type="entry name" value="MutM-like, N-terminal"/>
    <property type="match status" value="1"/>
</dbReference>
<dbReference type="PROSITE" id="PS51068">
    <property type="entry name" value="FPG_CAT"/>
    <property type="match status" value="1"/>
</dbReference>
<dbReference type="Gene3D" id="1.10.8.50">
    <property type="match status" value="1"/>
</dbReference>
<dbReference type="SUPFAM" id="SSF46946">
    <property type="entry name" value="S13-like H2TH domain"/>
    <property type="match status" value="1"/>
</dbReference>
<evidence type="ECO:0000259" key="16">
    <source>
        <dbReference type="PROSITE" id="PS51066"/>
    </source>
</evidence>
<organism evidence="18">
    <name type="scientific">marine metagenome</name>
    <dbReference type="NCBI Taxonomy" id="408172"/>
    <lineage>
        <taxon>unclassified sequences</taxon>
        <taxon>metagenomes</taxon>
        <taxon>ecological metagenomes</taxon>
    </lineage>
</organism>
<keyword evidence="10" id="KW-0238">DNA-binding</keyword>
<evidence type="ECO:0000256" key="13">
    <source>
        <dbReference type="ARBA" id="ARBA00023268"/>
    </source>
</evidence>
<dbReference type="SMART" id="SM00898">
    <property type="entry name" value="Fapy_DNA_glyco"/>
    <property type="match status" value="1"/>
</dbReference>
<dbReference type="PANTHER" id="PTHR22993">
    <property type="entry name" value="FORMAMIDOPYRIMIDINE-DNA GLYCOSYLASE"/>
    <property type="match status" value="1"/>
</dbReference>
<evidence type="ECO:0000256" key="11">
    <source>
        <dbReference type="ARBA" id="ARBA00023204"/>
    </source>
</evidence>
<keyword evidence="8" id="KW-0378">Hydrolase</keyword>
<evidence type="ECO:0000256" key="15">
    <source>
        <dbReference type="ARBA" id="ARBA00044632"/>
    </source>
</evidence>
<dbReference type="SMART" id="SM01232">
    <property type="entry name" value="H2TH"/>
    <property type="match status" value="1"/>
</dbReference>
<keyword evidence="7" id="KW-0863">Zinc-finger</keyword>
<dbReference type="InterPro" id="IPR010979">
    <property type="entry name" value="Ribosomal_uS13-like_H2TH"/>
</dbReference>
<dbReference type="AlphaFoldDB" id="A0A381UBH5"/>
<evidence type="ECO:0000256" key="1">
    <source>
        <dbReference type="ARBA" id="ARBA00001668"/>
    </source>
</evidence>
<dbReference type="Pfam" id="PF06827">
    <property type="entry name" value="zf-FPG_IleRS"/>
    <property type="match status" value="1"/>
</dbReference>
<dbReference type="InterPro" id="IPR010663">
    <property type="entry name" value="Znf_FPG/IleRS"/>
</dbReference>
<comment type="cofactor">
    <cofactor evidence="2">
        <name>Zn(2+)</name>
        <dbReference type="ChEBI" id="CHEBI:29105"/>
    </cofactor>
</comment>